<dbReference type="CDD" id="cd00143">
    <property type="entry name" value="PP2Cc"/>
    <property type="match status" value="1"/>
</dbReference>
<protein>
    <recommendedName>
        <fullName evidence="16">Protein phosphatase 1F</fullName>
        <ecNumber evidence="4">3.1.3.16</ecNumber>
    </recommendedName>
    <alternativeName>
        <fullName evidence="17">Ca(2+)/calmodulin-dependent protein kinase phosphatase</fullName>
    </alternativeName>
</protein>
<dbReference type="InterPro" id="IPR015655">
    <property type="entry name" value="PP2C"/>
</dbReference>
<evidence type="ECO:0000259" key="20">
    <source>
        <dbReference type="PROSITE" id="PS51746"/>
    </source>
</evidence>
<dbReference type="GO" id="GO:0006915">
    <property type="term" value="P:apoptotic process"/>
    <property type="evidence" value="ECO:0007669"/>
    <property type="project" value="UniProtKB-KW"/>
</dbReference>
<feature type="non-terminal residue" evidence="21">
    <location>
        <position position="637"/>
    </location>
</feature>
<evidence type="ECO:0000256" key="11">
    <source>
        <dbReference type="ARBA" id="ARBA00023211"/>
    </source>
</evidence>
<dbReference type="PROSITE" id="PS01032">
    <property type="entry name" value="PPM_1"/>
    <property type="match status" value="1"/>
</dbReference>
<dbReference type="SMART" id="SM00331">
    <property type="entry name" value="PP2C_SIG"/>
    <property type="match status" value="1"/>
</dbReference>
<keyword evidence="6" id="KW-0053">Apoptosis</keyword>
<evidence type="ECO:0000313" key="22">
    <source>
        <dbReference type="EMBL" id="KAI1233001.1"/>
    </source>
</evidence>
<reference evidence="21" key="1">
    <citation type="submission" date="2020-10" db="EMBL/GenBank/DDBJ databases">
        <title>Feather gene expression reveals the developmental basis of iridescence in African starlings.</title>
        <authorList>
            <person name="Rubenstein D.R."/>
        </authorList>
    </citation>
    <scope>NUCLEOTIDE SEQUENCE</scope>
    <source>
        <strain evidence="21">SS15</strain>
        <tissue evidence="21">Liver</tissue>
    </source>
</reference>
<dbReference type="Pfam" id="PF00481">
    <property type="entry name" value="PP2C"/>
    <property type="match status" value="1"/>
</dbReference>
<sequence length="637" mass="70462">TGTKRVSNSLVIDLTYHSREILKMSEAVALTVLNASLRDISPLLAASLIHAAVDEVLQTDLTEFKLQNVETEGEGDEERFTLLDAESLQRCFFNKLRAVCCEWQKQLPPLRPLTRFLVVSIHAIRNARRKMEDRHVLLPEFNQLFGLPDDVDRAYFAVFDGHGGVDAANYSATHLHVNVGLHEEIVTNPAEALKCSFQKTDEMFLFKAKREKLRSGTTGVSALIVGNKLHIAWLGDSQVMLVQQGKAVTLMEPHKPEREDERARIETLGGCVTYMDCWRVNGTLAVSRAIGDVCQKPYVSGDADGDSFELTGSEDYLLLACDGFFDAIRPHEVVDLVLDHLMQTKGVGLKAAERLVAAAKENGSSDNITVLVVFLRDPQDILADCLRDSKSPRADDDAQTSPFNFLSCEAAATHCLLPQLAEQSGWEQQHSPRLSDLSVSAILQGLPRTFPLGQLFPTQLHQCAEDVKSKCVKQKKEERELHAEHLRSFSFNHISVKAAANNTSLSDIQARDSGVKLCLHQPRLGGTRSFAPSERPWAQPGLQAALALPALGKAGPEPRGGEPRVTRARHRWEQLRKTEIVWPMAKETGSEQEGPEEGGMPEITSGSWEKQDIVRDTVATASRQGQMRSSRDVGSEN</sequence>
<dbReference type="GO" id="GO:0046872">
    <property type="term" value="F:metal ion binding"/>
    <property type="evidence" value="ECO:0007669"/>
    <property type="project" value="UniProtKB-KW"/>
</dbReference>
<reference evidence="22 23" key="2">
    <citation type="journal article" date="2021" name="J. Hered.">
        <title>Feather Gene Expression Elucidates the Developmental Basis of Plumage Iridescence in African Starlings.</title>
        <authorList>
            <person name="Rubenstein D.R."/>
            <person name="Corvelo A."/>
            <person name="MacManes M.D."/>
            <person name="Maia R."/>
            <person name="Narzisi G."/>
            <person name="Rousaki A."/>
            <person name="Vandenabeele P."/>
            <person name="Shawkey M.D."/>
            <person name="Solomon J."/>
        </authorList>
    </citation>
    <scope>NUCLEOTIDE SEQUENCE [LARGE SCALE GENOMIC DNA]</scope>
    <source>
        <strain evidence="22">SS15</strain>
    </source>
</reference>
<dbReference type="GO" id="GO:0005829">
    <property type="term" value="C:cytosol"/>
    <property type="evidence" value="ECO:0007669"/>
    <property type="project" value="TreeGrafter"/>
</dbReference>
<comment type="similarity">
    <text evidence="3 18">Belongs to the PP2C family.</text>
</comment>
<dbReference type="InterPro" id="IPR001932">
    <property type="entry name" value="PPM-type_phosphatase-like_dom"/>
</dbReference>
<evidence type="ECO:0000256" key="13">
    <source>
        <dbReference type="ARBA" id="ARBA00048336"/>
    </source>
</evidence>
<dbReference type="Proteomes" id="UP000618051">
    <property type="component" value="Unassembled WGS sequence"/>
</dbReference>
<dbReference type="EMBL" id="JADDUC010000008">
    <property type="protein sequence ID" value="KAG0132356.1"/>
    <property type="molecule type" value="Genomic_DNA"/>
</dbReference>
<evidence type="ECO:0000256" key="17">
    <source>
        <dbReference type="ARBA" id="ARBA00078783"/>
    </source>
</evidence>
<dbReference type="PANTHER" id="PTHR13832">
    <property type="entry name" value="PROTEIN PHOSPHATASE 2C"/>
    <property type="match status" value="1"/>
</dbReference>
<dbReference type="PANTHER" id="PTHR13832:SF233">
    <property type="entry name" value="PROTEIN PHOSPHATASE 1F"/>
    <property type="match status" value="1"/>
</dbReference>
<comment type="catalytic activity">
    <reaction evidence="12">
        <text>O-phospho-L-seryl-[protein] + H2O = L-seryl-[protein] + phosphate</text>
        <dbReference type="Rhea" id="RHEA:20629"/>
        <dbReference type="Rhea" id="RHEA-COMP:9863"/>
        <dbReference type="Rhea" id="RHEA-COMP:11604"/>
        <dbReference type="ChEBI" id="CHEBI:15377"/>
        <dbReference type="ChEBI" id="CHEBI:29999"/>
        <dbReference type="ChEBI" id="CHEBI:43474"/>
        <dbReference type="ChEBI" id="CHEBI:83421"/>
        <dbReference type="EC" id="3.1.3.16"/>
    </reaction>
</comment>
<name>A0A835U351_9PASS</name>
<keyword evidence="9" id="KW-0460">Magnesium</keyword>
<evidence type="ECO:0000256" key="7">
    <source>
        <dbReference type="ARBA" id="ARBA00022723"/>
    </source>
</evidence>
<evidence type="ECO:0000256" key="9">
    <source>
        <dbReference type="ARBA" id="ARBA00022842"/>
    </source>
</evidence>
<comment type="function">
    <text evidence="14">Dephosphorylates and concomitantly deactivates CaM-kinase II activated upon autophosphorylation, and CaM-kinases IV and I activated upon phosphorylation by CaM-kinase kinase. Promotes apoptosis.</text>
</comment>
<keyword evidence="10 18" id="KW-0904">Protein phosphatase</keyword>
<keyword evidence="7" id="KW-0479">Metal-binding</keyword>
<dbReference type="FunFam" id="3.60.40.10:FF:000032">
    <property type="entry name" value="Protein phosphatase, Mg2+/Mn2+-dependent, 1F"/>
    <property type="match status" value="1"/>
</dbReference>
<evidence type="ECO:0000256" key="3">
    <source>
        <dbReference type="ARBA" id="ARBA00006702"/>
    </source>
</evidence>
<dbReference type="GO" id="GO:0005634">
    <property type="term" value="C:nucleus"/>
    <property type="evidence" value="ECO:0007669"/>
    <property type="project" value="TreeGrafter"/>
</dbReference>
<dbReference type="GO" id="GO:0004722">
    <property type="term" value="F:protein serine/threonine phosphatase activity"/>
    <property type="evidence" value="ECO:0007669"/>
    <property type="project" value="UniProtKB-EC"/>
</dbReference>
<evidence type="ECO:0000256" key="10">
    <source>
        <dbReference type="ARBA" id="ARBA00022912"/>
    </source>
</evidence>
<keyword evidence="8 18" id="KW-0378">Hydrolase</keyword>
<comment type="subunit">
    <text evidence="15">Associates with FEM1B.</text>
</comment>
<reference evidence="22" key="3">
    <citation type="submission" date="2022-01" db="EMBL/GenBank/DDBJ databases">
        <authorList>
            <person name="Rubenstein D.R."/>
        </authorList>
    </citation>
    <scope>NUCLEOTIDE SEQUENCE</scope>
    <source>
        <strain evidence="22">SS15</strain>
        <tissue evidence="22">Liver</tissue>
    </source>
</reference>
<evidence type="ECO:0000256" key="15">
    <source>
        <dbReference type="ARBA" id="ARBA00062034"/>
    </source>
</evidence>
<evidence type="ECO:0000256" key="14">
    <source>
        <dbReference type="ARBA" id="ARBA00056926"/>
    </source>
</evidence>
<evidence type="ECO:0000256" key="4">
    <source>
        <dbReference type="ARBA" id="ARBA00013081"/>
    </source>
</evidence>
<evidence type="ECO:0000256" key="18">
    <source>
        <dbReference type="RuleBase" id="RU003465"/>
    </source>
</evidence>
<dbReference type="SUPFAM" id="SSF81606">
    <property type="entry name" value="PP2C-like"/>
    <property type="match status" value="1"/>
</dbReference>
<evidence type="ECO:0000256" key="16">
    <source>
        <dbReference type="ARBA" id="ARBA00070217"/>
    </source>
</evidence>
<dbReference type="EMBL" id="JADDUC020000020">
    <property type="protein sequence ID" value="KAI1233001.1"/>
    <property type="molecule type" value="Genomic_DNA"/>
</dbReference>
<feature type="compositionally biased region" description="Polar residues" evidence="19">
    <location>
        <begin position="619"/>
        <end position="628"/>
    </location>
</feature>
<keyword evidence="5" id="KW-0597">Phosphoprotein</keyword>
<comment type="caution">
    <text evidence="21">The sequence shown here is derived from an EMBL/GenBank/DDBJ whole genome shotgun (WGS) entry which is preliminary data.</text>
</comment>
<gene>
    <name evidence="22" type="ORF">IHE44_0006191</name>
    <name evidence="21" type="ORF">IHE44_013235</name>
</gene>
<comment type="cofactor">
    <cofactor evidence="1">
        <name>Mn(2+)</name>
        <dbReference type="ChEBI" id="CHEBI:29035"/>
    </cofactor>
</comment>
<accession>A0A835U351</accession>
<evidence type="ECO:0000256" key="8">
    <source>
        <dbReference type="ARBA" id="ARBA00022801"/>
    </source>
</evidence>
<dbReference type="InterPro" id="IPR000222">
    <property type="entry name" value="PP2C_BS"/>
</dbReference>
<feature type="region of interest" description="Disordered" evidence="19">
    <location>
        <begin position="585"/>
        <end position="637"/>
    </location>
</feature>
<dbReference type="AlphaFoldDB" id="A0A835U351"/>
<evidence type="ECO:0000256" key="19">
    <source>
        <dbReference type="SAM" id="MobiDB-lite"/>
    </source>
</evidence>
<evidence type="ECO:0000313" key="23">
    <source>
        <dbReference type="Proteomes" id="UP000618051"/>
    </source>
</evidence>
<comment type="cofactor">
    <cofactor evidence="2">
        <name>Mg(2+)</name>
        <dbReference type="ChEBI" id="CHEBI:18420"/>
    </cofactor>
</comment>
<evidence type="ECO:0000313" key="21">
    <source>
        <dbReference type="EMBL" id="KAG0132356.1"/>
    </source>
</evidence>
<evidence type="ECO:0000256" key="12">
    <source>
        <dbReference type="ARBA" id="ARBA00047761"/>
    </source>
</evidence>
<organism evidence="21">
    <name type="scientific">Lamprotornis superbus</name>
    <dbReference type="NCBI Taxonomy" id="245042"/>
    <lineage>
        <taxon>Eukaryota</taxon>
        <taxon>Metazoa</taxon>
        <taxon>Chordata</taxon>
        <taxon>Craniata</taxon>
        <taxon>Vertebrata</taxon>
        <taxon>Euteleostomi</taxon>
        <taxon>Archelosauria</taxon>
        <taxon>Archosauria</taxon>
        <taxon>Dinosauria</taxon>
        <taxon>Saurischia</taxon>
        <taxon>Theropoda</taxon>
        <taxon>Coelurosauria</taxon>
        <taxon>Aves</taxon>
        <taxon>Neognathae</taxon>
        <taxon>Neoaves</taxon>
        <taxon>Telluraves</taxon>
        <taxon>Australaves</taxon>
        <taxon>Passeriformes</taxon>
        <taxon>Sturnidae</taxon>
        <taxon>Lamprotornis</taxon>
    </lineage>
</organism>
<evidence type="ECO:0000256" key="5">
    <source>
        <dbReference type="ARBA" id="ARBA00022553"/>
    </source>
</evidence>
<dbReference type="OrthoDB" id="10264738at2759"/>
<evidence type="ECO:0000256" key="6">
    <source>
        <dbReference type="ARBA" id="ARBA00022703"/>
    </source>
</evidence>
<proteinExistence type="inferred from homology"/>
<keyword evidence="11" id="KW-0464">Manganese</keyword>
<evidence type="ECO:0000256" key="1">
    <source>
        <dbReference type="ARBA" id="ARBA00001936"/>
    </source>
</evidence>
<evidence type="ECO:0000256" key="2">
    <source>
        <dbReference type="ARBA" id="ARBA00001946"/>
    </source>
</evidence>
<feature type="domain" description="PPM-type phosphatase" evidence="20">
    <location>
        <begin position="118"/>
        <end position="375"/>
    </location>
</feature>
<dbReference type="SMART" id="SM00332">
    <property type="entry name" value="PP2Cc"/>
    <property type="match status" value="1"/>
</dbReference>
<dbReference type="PROSITE" id="PS51746">
    <property type="entry name" value="PPM_2"/>
    <property type="match status" value="1"/>
</dbReference>
<dbReference type="GO" id="GO:0035556">
    <property type="term" value="P:intracellular signal transduction"/>
    <property type="evidence" value="ECO:0007669"/>
    <property type="project" value="UniProtKB-ARBA"/>
</dbReference>
<dbReference type="InterPro" id="IPR036457">
    <property type="entry name" value="PPM-type-like_dom_sf"/>
</dbReference>
<comment type="catalytic activity">
    <reaction evidence="13">
        <text>O-phospho-L-threonyl-[protein] + H2O = L-threonyl-[protein] + phosphate</text>
        <dbReference type="Rhea" id="RHEA:47004"/>
        <dbReference type="Rhea" id="RHEA-COMP:11060"/>
        <dbReference type="Rhea" id="RHEA-COMP:11605"/>
        <dbReference type="ChEBI" id="CHEBI:15377"/>
        <dbReference type="ChEBI" id="CHEBI:30013"/>
        <dbReference type="ChEBI" id="CHEBI:43474"/>
        <dbReference type="ChEBI" id="CHEBI:61977"/>
        <dbReference type="EC" id="3.1.3.16"/>
    </reaction>
</comment>
<keyword evidence="23" id="KW-1185">Reference proteome</keyword>
<dbReference type="EC" id="3.1.3.16" evidence="4"/>
<dbReference type="Gene3D" id="3.60.40.10">
    <property type="entry name" value="PPM-type phosphatase domain"/>
    <property type="match status" value="1"/>
</dbReference>
<feature type="non-terminal residue" evidence="21">
    <location>
        <position position="1"/>
    </location>
</feature>